<comment type="similarity">
    <text evidence="4">Belongs to the cyclin family.</text>
</comment>
<dbReference type="InterPro" id="IPR036915">
    <property type="entry name" value="Cyclin-like_sf"/>
</dbReference>
<dbReference type="OrthoDB" id="5590282at2759"/>
<keyword evidence="7" id="KW-1185">Reference proteome</keyword>
<dbReference type="FunFam" id="1.10.472.10:FF:000001">
    <property type="entry name" value="G2/mitotic-specific cyclin"/>
    <property type="match status" value="1"/>
</dbReference>
<evidence type="ECO:0000256" key="3">
    <source>
        <dbReference type="ARBA" id="ARBA00023306"/>
    </source>
</evidence>
<dbReference type="SMART" id="SM00385">
    <property type="entry name" value="CYCLIN"/>
    <property type="match status" value="1"/>
</dbReference>
<proteinExistence type="inferred from homology"/>
<dbReference type="Pfam" id="PF00134">
    <property type="entry name" value="Cyclin_N"/>
    <property type="match status" value="1"/>
</dbReference>
<evidence type="ECO:0000256" key="2">
    <source>
        <dbReference type="ARBA" id="ARBA00023127"/>
    </source>
</evidence>
<protein>
    <recommendedName>
        <fullName evidence="5">Cyclin-like domain-containing protein</fullName>
    </recommendedName>
</protein>
<keyword evidence="3" id="KW-0131">Cell cycle</keyword>
<dbReference type="SUPFAM" id="SSF47954">
    <property type="entry name" value="Cyclin-like"/>
    <property type="match status" value="2"/>
</dbReference>
<keyword evidence="2 4" id="KW-0195">Cyclin</keyword>
<feature type="domain" description="Cyclin-like" evidence="5">
    <location>
        <begin position="89"/>
        <end position="173"/>
    </location>
</feature>
<dbReference type="Gene3D" id="1.10.472.10">
    <property type="entry name" value="Cyclin-like"/>
    <property type="match status" value="2"/>
</dbReference>
<evidence type="ECO:0000313" key="6">
    <source>
        <dbReference type="EMBL" id="TNV73827.1"/>
    </source>
</evidence>
<organism evidence="6 7">
    <name type="scientific">Halteria grandinella</name>
    <dbReference type="NCBI Taxonomy" id="5974"/>
    <lineage>
        <taxon>Eukaryota</taxon>
        <taxon>Sar</taxon>
        <taxon>Alveolata</taxon>
        <taxon>Ciliophora</taxon>
        <taxon>Intramacronucleata</taxon>
        <taxon>Spirotrichea</taxon>
        <taxon>Stichotrichia</taxon>
        <taxon>Sporadotrichida</taxon>
        <taxon>Halteriidae</taxon>
        <taxon>Halteria</taxon>
    </lineage>
</organism>
<accession>A0A8J8NF36</accession>
<name>A0A8J8NF36_HALGN</name>
<evidence type="ECO:0000259" key="5">
    <source>
        <dbReference type="SMART" id="SM00385"/>
    </source>
</evidence>
<dbReference type="PANTHER" id="PTHR10177">
    <property type="entry name" value="CYCLINS"/>
    <property type="match status" value="1"/>
</dbReference>
<dbReference type="InterPro" id="IPR039361">
    <property type="entry name" value="Cyclin"/>
</dbReference>
<evidence type="ECO:0000256" key="4">
    <source>
        <dbReference type="RuleBase" id="RU000383"/>
    </source>
</evidence>
<evidence type="ECO:0000256" key="1">
    <source>
        <dbReference type="ARBA" id="ARBA00022618"/>
    </source>
</evidence>
<evidence type="ECO:0000313" key="7">
    <source>
        <dbReference type="Proteomes" id="UP000785679"/>
    </source>
</evidence>
<dbReference type="AlphaFoldDB" id="A0A8J8NF36"/>
<dbReference type="InterPro" id="IPR006671">
    <property type="entry name" value="Cyclin_N"/>
</dbReference>
<comment type="caution">
    <text evidence="6">The sequence shown here is derived from an EMBL/GenBank/DDBJ whole genome shotgun (WGS) entry which is preliminary data.</text>
</comment>
<dbReference type="Proteomes" id="UP000785679">
    <property type="component" value="Unassembled WGS sequence"/>
</dbReference>
<dbReference type="InterPro" id="IPR013763">
    <property type="entry name" value="Cyclin-like_dom"/>
</dbReference>
<reference evidence="6" key="1">
    <citation type="submission" date="2019-06" db="EMBL/GenBank/DDBJ databases">
        <authorList>
            <person name="Zheng W."/>
        </authorList>
    </citation>
    <scope>NUCLEOTIDE SEQUENCE</scope>
    <source>
        <strain evidence="6">QDHG01</strain>
    </source>
</reference>
<sequence>MAANEEILMPEPALRADNEEIALIESYAILNLGDEDVVDMNDPNSVNRLEQKILSNMRTQESHYLVDPDYPQTIQNGEIQWHMRILLIDWLMEVCDEFALCRETFQLAVLYTDLYLSRILCDIHQLQLLGASSLLMASKLEEFECLKVAKIVFTTDNGFTKEQVIDMEQKICKVLGFRLNPPTLNQLMNYFMAKWDAFAKENLTNESSLANPNLIPIFKSENAEDYQRYRSVAQAIDLAILDLGHYKFDKRLLIAACLYIQIGLFYRIFTRQAVSMSPEVERLLVQIEQKKQNREFTVLMETFLTNNFEIVSLREILPAIKYISRYFALDPLKQEFPMILRRNQRSSTQEEFYSYQPHVRDGMSFVKYIKRTFNEVGPSYNKL</sequence>
<gene>
    <name evidence="6" type="ORF">FGO68_gene7342</name>
</gene>
<dbReference type="EMBL" id="RRYP01018009">
    <property type="protein sequence ID" value="TNV73827.1"/>
    <property type="molecule type" value="Genomic_DNA"/>
</dbReference>
<keyword evidence="1" id="KW-0132">Cell division</keyword>
<dbReference type="GO" id="GO:0051301">
    <property type="term" value="P:cell division"/>
    <property type="evidence" value="ECO:0007669"/>
    <property type="project" value="UniProtKB-KW"/>
</dbReference>